<accession>A0A183U8C4</accession>
<evidence type="ECO:0000313" key="1">
    <source>
        <dbReference type="EMBL" id="VDM32055.1"/>
    </source>
</evidence>
<proteinExistence type="predicted"/>
<evidence type="ECO:0000313" key="3">
    <source>
        <dbReference type="WBParaSite" id="TCNE_0000474401-mRNA-1"/>
    </source>
</evidence>
<dbReference type="WBParaSite" id="TCNE_0000474401-mRNA-1">
    <property type="protein sequence ID" value="TCNE_0000474401-mRNA-1"/>
    <property type="gene ID" value="TCNE_0000474401"/>
</dbReference>
<name>A0A183U8C4_TOXCA</name>
<protein>
    <submittedName>
        <fullName evidence="1 3">Uncharacterized protein</fullName>
    </submittedName>
</protein>
<organism evidence="2 3">
    <name type="scientific">Toxocara canis</name>
    <name type="common">Canine roundworm</name>
    <dbReference type="NCBI Taxonomy" id="6265"/>
    <lineage>
        <taxon>Eukaryota</taxon>
        <taxon>Metazoa</taxon>
        <taxon>Ecdysozoa</taxon>
        <taxon>Nematoda</taxon>
        <taxon>Chromadorea</taxon>
        <taxon>Rhabditida</taxon>
        <taxon>Spirurina</taxon>
        <taxon>Ascaridomorpha</taxon>
        <taxon>Ascaridoidea</taxon>
        <taxon>Toxocaridae</taxon>
        <taxon>Toxocara</taxon>
    </lineage>
</organism>
<reference evidence="3" key="1">
    <citation type="submission" date="2016-06" db="UniProtKB">
        <authorList>
            <consortium name="WormBaseParasite"/>
        </authorList>
    </citation>
    <scope>IDENTIFICATION</scope>
</reference>
<gene>
    <name evidence="1" type="ORF">TCNE_LOCUS4744</name>
</gene>
<dbReference type="EMBL" id="UYWY01008873">
    <property type="protein sequence ID" value="VDM32055.1"/>
    <property type="molecule type" value="Genomic_DNA"/>
</dbReference>
<dbReference type="Proteomes" id="UP000050794">
    <property type="component" value="Unassembled WGS sequence"/>
</dbReference>
<dbReference type="PROSITE" id="PS51257">
    <property type="entry name" value="PROKAR_LIPOPROTEIN"/>
    <property type="match status" value="1"/>
</dbReference>
<evidence type="ECO:0000313" key="2">
    <source>
        <dbReference type="Proteomes" id="UP000050794"/>
    </source>
</evidence>
<dbReference type="AlphaFoldDB" id="A0A183U8C4"/>
<sequence>MRKKGLKRNDYHPVCLWLDFEPNIYLCSTGYSCCTRIFEIFSLDVLSKRLSECLLFFCNELMAFCIIDKPEIFMSEIKVIKNYSKKI</sequence>
<keyword evidence="2" id="KW-1185">Reference proteome</keyword>
<reference evidence="1 2" key="2">
    <citation type="submission" date="2018-11" db="EMBL/GenBank/DDBJ databases">
        <authorList>
            <consortium name="Pathogen Informatics"/>
        </authorList>
    </citation>
    <scope>NUCLEOTIDE SEQUENCE [LARGE SCALE GENOMIC DNA]</scope>
</reference>